<dbReference type="EMBL" id="JBGXBU010000009">
    <property type="protein sequence ID" value="MFM4894505.1"/>
    <property type="molecule type" value="Genomic_DNA"/>
</dbReference>
<sequence length="63" mass="7442">MKDHLVEIRSPVLFEEYLQSMGLPRASLEQEQEIYLQDRHLAAVRRIQGELRFYLVAAELGKR</sequence>
<dbReference type="Proteomes" id="UP001630969">
    <property type="component" value="Unassembled WGS sequence"/>
</dbReference>
<accession>A0ABW9GVY8</accession>
<dbReference type="GeneID" id="97221942"/>
<comment type="caution">
    <text evidence="1">The sequence shown here is derived from an EMBL/GenBank/DDBJ whole genome shotgun (WGS) entry which is preliminary data.</text>
</comment>
<organism evidence="1 2">
    <name type="scientific">Aeromonas bivalvium</name>
    <dbReference type="NCBI Taxonomy" id="440079"/>
    <lineage>
        <taxon>Bacteria</taxon>
        <taxon>Pseudomonadati</taxon>
        <taxon>Pseudomonadota</taxon>
        <taxon>Gammaproteobacteria</taxon>
        <taxon>Aeromonadales</taxon>
        <taxon>Aeromonadaceae</taxon>
        <taxon>Aeromonas</taxon>
    </lineage>
</organism>
<protein>
    <submittedName>
        <fullName evidence="1">Uncharacterized protein</fullName>
    </submittedName>
</protein>
<name>A0ABW9GVY8_9GAMM</name>
<proteinExistence type="predicted"/>
<dbReference type="RefSeq" id="WP_041998914.1">
    <property type="nucleotide sequence ID" value="NZ_CDBT01000047.1"/>
</dbReference>
<evidence type="ECO:0000313" key="2">
    <source>
        <dbReference type="Proteomes" id="UP001630969"/>
    </source>
</evidence>
<keyword evidence="2" id="KW-1185">Reference proteome</keyword>
<evidence type="ECO:0000313" key="1">
    <source>
        <dbReference type="EMBL" id="MFM4894505.1"/>
    </source>
</evidence>
<gene>
    <name evidence="1" type="ORF">ACEUDJ_16790</name>
</gene>
<reference evidence="1 2" key="1">
    <citation type="submission" date="2024-09" db="EMBL/GenBank/DDBJ databases">
        <title>Aeromonas strains Genome sequencing and assembly.</title>
        <authorList>
            <person name="Hu X."/>
            <person name="Tang B."/>
        </authorList>
    </citation>
    <scope>NUCLEOTIDE SEQUENCE [LARGE SCALE GENOMIC DNA]</scope>
    <source>
        <strain evidence="1 2">NB23SCDHY001</strain>
    </source>
</reference>